<protein>
    <recommendedName>
        <fullName evidence="1">DUF8091 domain-containing protein</fullName>
    </recommendedName>
</protein>
<gene>
    <name evidence="2" type="ORF">SAMN02746066_00710</name>
</gene>
<evidence type="ECO:0000313" key="3">
    <source>
        <dbReference type="Proteomes" id="UP000184038"/>
    </source>
</evidence>
<dbReference type="RefSeq" id="WP_073282918.1">
    <property type="nucleotide sequence ID" value="NZ_FRCP01000006.1"/>
</dbReference>
<proteinExistence type="predicted"/>
<feature type="domain" description="DUF8091" evidence="1">
    <location>
        <begin position="30"/>
        <end position="183"/>
    </location>
</feature>
<accession>A0A1M7FY75</accession>
<evidence type="ECO:0000313" key="2">
    <source>
        <dbReference type="EMBL" id="SHM08920.1"/>
    </source>
</evidence>
<name>A0A1M7FY75_9FIRM</name>
<dbReference type="STRING" id="1120996.SAMN02746066_00710"/>
<dbReference type="Proteomes" id="UP000184038">
    <property type="component" value="Unassembled WGS sequence"/>
</dbReference>
<sequence>MVDKERFDIVCDMVVNSVATRDGIGTLSEKTLHSVLKNYYEPDSSKQEIKIGAKVADIMNESGIIEIQTRQFNKLRGKLGAFLPKHPVTIVYPIAACKWLCWIDETTGEITPRRKSPKRGKPHQIFVELYKIKEYLNNPNLNLRIVMVEVEEYRFLNGWSKDRKKGSSCSDRIPIGLEEEISIETVADYSKMIPDELPVQFTTKDYSKIAKVSVTLAQVSLNVMCSVGAISLVGKQGRLKLYERNYNKDKNL</sequence>
<dbReference type="AlphaFoldDB" id="A0A1M7FY75"/>
<dbReference type="OrthoDB" id="9778820at2"/>
<dbReference type="EMBL" id="FRCP01000006">
    <property type="protein sequence ID" value="SHM08920.1"/>
    <property type="molecule type" value="Genomic_DNA"/>
</dbReference>
<organism evidence="2 3">
    <name type="scientific">Anaerosporobacter mobilis DSM 15930</name>
    <dbReference type="NCBI Taxonomy" id="1120996"/>
    <lineage>
        <taxon>Bacteria</taxon>
        <taxon>Bacillati</taxon>
        <taxon>Bacillota</taxon>
        <taxon>Clostridia</taxon>
        <taxon>Lachnospirales</taxon>
        <taxon>Lachnospiraceae</taxon>
        <taxon>Anaerosporobacter</taxon>
    </lineage>
</organism>
<evidence type="ECO:0000259" key="1">
    <source>
        <dbReference type="Pfam" id="PF26351"/>
    </source>
</evidence>
<dbReference type="Pfam" id="PF26351">
    <property type="entry name" value="DUF8091"/>
    <property type="match status" value="1"/>
</dbReference>
<keyword evidence="3" id="KW-1185">Reference proteome</keyword>
<reference evidence="2 3" key="1">
    <citation type="submission" date="2016-11" db="EMBL/GenBank/DDBJ databases">
        <authorList>
            <person name="Jaros S."/>
            <person name="Januszkiewicz K."/>
            <person name="Wedrychowicz H."/>
        </authorList>
    </citation>
    <scope>NUCLEOTIDE SEQUENCE [LARGE SCALE GENOMIC DNA]</scope>
    <source>
        <strain evidence="2 3">DSM 15930</strain>
    </source>
</reference>
<dbReference type="InterPro" id="IPR058404">
    <property type="entry name" value="DUF8091"/>
</dbReference>